<protein>
    <recommendedName>
        <fullName evidence="4">UrcA family protein</fullName>
    </recommendedName>
</protein>
<accession>A0ABY2R776</accession>
<sequence>MKKYILILPALLLTTVSLLSFDKVSDDTDKIKYDTLSRNMSLENEVGAFIKSTVITNKTFKKECSVDNCIKRDAVSIFETKIVSAIDAPEMDLGRIVSTYK</sequence>
<keyword evidence="1" id="KW-0732">Signal</keyword>
<feature type="signal peptide" evidence="1">
    <location>
        <begin position="1"/>
        <end position="20"/>
    </location>
</feature>
<dbReference type="RefSeq" id="WP_076595561.1">
    <property type="nucleotide sequence ID" value="NZ_SDLV01000019.1"/>
</dbReference>
<organism evidence="2 3">
    <name type="scientific">Chryseobacterium candidae</name>
    <dbReference type="NCBI Taxonomy" id="1978493"/>
    <lineage>
        <taxon>Bacteria</taxon>
        <taxon>Pseudomonadati</taxon>
        <taxon>Bacteroidota</taxon>
        <taxon>Flavobacteriia</taxon>
        <taxon>Flavobacteriales</taxon>
        <taxon>Weeksellaceae</taxon>
        <taxon>Chryseobacterium group</taxon>
        <taxon>Chryseobacterium</taxon>
    </lineage>
</organism>
<name>A0ABY2R776_9FLAO</name>
<evidence type="ECO:0000313" key="3">
    <source>
        <dbReference type="Proteomes" id="UP000306038"/>
    </source>
</evidence>
<gene>
    <name evidence="2" type="ORF">EK417_10255</name>
</gene>
<evidence type="ECO:0008006" key="4">
    <source>
        <dbReference type="Google" id="ProtNLM"/>
    </source>
</evidence>
<evidence type="ECO:0000313" key="2">
    <source>
        <dbReference type="EMBL" id="THV59824.1"/>
    </source>
</evidence>
<proteinExistence type="predicted"/>
<evidence type="ECO:0000256" key="1">
    <source>
        <dbReference type="SAM" id="SignalP"/>
    </source>
</evidence>
<reference evidence="2 3" key="1">
    <citation type="submission" date="2019-01" db="EMBL/GenBank/DDBJ databases">
        <authorList>
            <person name="B I."/>
            <person name="Ch S."/>
            <person name="Ch V.R."/>
        </authorList>
    </citation>
    <scope>NUCLEOTIDE SEQUENCE [LARGE SCALE GENOMIC DNA]</scope>
    <source>
        <strain evidence="2 3">JC507</strain>
    </source>
</reference>
<feature type="chain" id="PRO_5046406726" description="UrcA family protein" evidence="1">
    <location>
        <begin position="21"/>
        <end position="101"/>
    </location>
</feature>
<keyword evidence="3" id="KW-1185">Reference proteome</keyword>
<dbReference type="Proteomes" id="UP000306038">
    <property type="component" value="Unassembled WGS sequence"/>
</dbReference>
<comment type="caution">
    <text evidence="2">The sequence shown here is derived from an EMBL/GenBank/DDBJ whole genome shotgun (WGS) entry which is preliminary data.</text>
</comment>
<dbReference type="EMBL" id="SDLV01000019">
    <property type="protein sequence ID" value="THV59824.1"/>
    <property type="molecule type" value="Genomic_DNA"/>
</dbReference>